<proteinExistence type="predicted"/>
<protein>
    <submittedName>
        <fullName evidence="1">Uncharacterized protein</fullName>
    </submittedName>
</protein>
<keyword evidence="2" id="KW-1185">Reference proteome</keyword>
<name>A0A1G9SN08_9FIRM</name>
<evidence type="ECO:0000313" key="2">
    <source>
        <dbReference type="Proteomes" id="UP000199068"/>
    </source>
</evidence>
<sequence length="289" mass="33361">MNKQLELDYSFGYVFDKSKLIVMYPVGSNIINEDEYEMEVEVAFLEDGIEKAFEESDIKEANEIIKPLEMFLMKPSKVIPFVTNIKDASTKEELPKLIEEFDKEYKIKESFIKKGYEVKDVYHVFENVVNYIPKENLDTLNILKIESDKFDMESFIKTTKKNLDEAIDESLIPIKMIKSSLTDRLFIKSDDKDTSAKYIVFATDMSSYSQGILCANKKIIDDLDIDMGDLDISKSIDIGYLVEDVDGILTFKIANFNSHTENNNQVAQIVDYSGIFKTMMIEFVNEFLK</sequence>
<dbReference type="STRING" id="1121325.SAMN04515677_11031"/>
<dbReference type="RefSeq" id="WP_092727359.1">
    <property type="nucleotide sequence ID" value="NZ_FNGW01000010.1"/>
</dbReference>
<dbReference type="AlphaFoldDB" id="A0A1G9SN08"/>
<reference evidence="1 2" key="1">
    <citation type="submission" date="2016-10" db="EMBL/GenBank/DDBJ databases">
        <authorList>
            <person name="de Groot N.N."/>
        </authorList>
    </citation>
    <scope>NUCLEOTIDE SEQUENCE [LARGE SCALE GENOMIC DNA]</scope>
    <source>
        <strain evidence="1 2">DSM 797</strain>
    </source>
</reference>
<evidence type="ECO:0000313" key="1">
    <source>
        <dbReference type="EMBL" id="SDM36856.1"/>
    </source>
</evidence>
<accession>A0A1G9SN08</accession>
<dbReference type="Proteomes" id="UP000199068">
    <property type="component" value="Unassembled WGS sequence"/>
</dbReference>
<dbReference type="EMBL" id="FNGW01000010">
    <property type="protein sequence ID" value="SDM36856.1"/>
    <property type="molecule type" value="Genomic_DNA"/>
</dbReference>
<gene>
    <name evidence="1" type="ORF">SAMN04515677_11031</name>
</gene>
<organism evidence="1 2">
    <name type="scientific">Romboutsia lituseburensis DSM 797</name>
    <dbReference type="NCBI Taxonomy" id="1121325"/>
    <lineage>
        <taxon>Bacteria</taxon>
        <taxon>Bacillati</taxon>
        <taxon>Bacillota</taxon>
        <taxon>Clostridia</taxon>
        <taxon>Peptostreptococcales</taxon>
        <taxon>Peptostreptococcaceae</taxon>
        <taxon>Romboutsia</taxon>
    </lineage>
</organism>